<evidence type="ECO:0000313" key="8">
    <source>
        <dbReference type="Proteomes" id="UP000663861"/>
    </source>
</evidence>
<dbReference type="SMART" id="SM00490">
    <property type="entry name" value="HELICc"/>
    <property type="match status" value="1"/>
</dbReference>
<feature type="compositionally biased region" description="Acidic residues" evidence="4">
    <location>
        <begin position="714"/>
        <end position="725"/>
    </location>
</feature>
<feature type="compositionally biased region" description="Basic and acidic residues" evidence="4">
    <location>
        <begin position="547"/>
        <end position="563"/>
    </location>
</feature>
<organism evidence="7 8">
    <name type="scientific">Rhizoctonia solani</name>
    <dbReference type="NCBI Taxonomy" id="456999"/>
    <lineage>
        <taxon>Eukaryota</taxon>
        <taxon>Fungi</taxon>
        <taxon>Dikarya</taxon>
        <taxon>Basidiomycota</taxon>
        <taxon>Agaricomycotina</taxon>
        <taxon>Agaricomycetes</taxon>
        <taxon>Cantharellales</taxon>
        <taxon>Ceratobasidiaceae</taxon>
        <taxon>Rhizoctonia</taxon>
    </lineage>
</organism>
<dbReference type="InterPro" id="IPR001650">
    <property type="entry name" value="Helicase_C-like"/>
</dbReference>
<keyword evidence="2" id="KW-0378">Hydrolase</keyword>
<dbReference type="GO" id="GO:0005524">
    <property type="term" value="F:ATP binding"/>
    <property type="evidence" value="ECO:0007669"/>
    <property type="project" value="UniProtKB-KW"/>
</dbReference>
<dbReference type="GO" id="GO:0006281">
    <property type="term" value="P:DNA repair"/>
    <property type="evidence" value="ECO:0007669"/>
    <property type="project" value="TreeGrafter"/>
</dbReference>
<evidence type="ECO:0000259" key="6">
    <source>
        <dbReference type="PROSITE" id="PS51194"/>
    </source>
</evidence>
<reference evidence="7" key="1">
    <citation type="submission" date="2021-01" db="EMBL/GenBank/DDBJ databases">
        <authorList>
            <person name="Kaushik A."/>
        </authorList>
    </citation>
    <scope>NUCLEOTIDE SEQUENCE</scope>
    <source>
        <strain evidence="7">AG4-RS23</strain>
    </source>
</reference>
<dbReference type="CDD" id="cd18793">
    <property type="entry name" value="SF2_C_SNF"/>
    <property type="match status" value="1"/>
</dbReference>
<feature type="domain" description="Helicase C-terminal" evidence="6">
    <location>
        <begin position="1165"/>
        <end position="1313"/>
    </location>
</feature>
<feature type="region of interest" description="Disordered" evidence="4">
    <location>
        <begin position="1006"/>
        <end position="1045"/>
    </location>
</feature>
<evidence type="ECO:0000313" key="7">
    <source>
        <dbReference type="EMBL" id="CAE6509658.1"/>
    </source>
</evidence>
<dbReference type="InterPro" id="IPR050628">
    <property type="entry name" value="SNF2_RAD54_helicase_TF"/>
</dbReference>
<dbReference type="Gene3D" id="3.40.50.300">
    <property type="entry name" value="P-loop containing nucleotide triphosphate hydrolases"/>
    <property type="match status" value="1"/>
</dbReference>
<sequence>MSTVAQPTIDLTGTEDEWAGQERESKRQRTSTLPSQPGPSQVATVSAPVTPAPSGPSTPTNGTQAQPQAPTWTQPTTGYPQWYGQYPPPGTPTYPYGYYAGYPPAPGTYPSPATPQTNPWTAGVQKSNAIDLTATPSPPAPSTSTSTSVPAATPAPAPTPAPKLEGRTVMCIGELSVTALILYPIRYLAPSNTASDATPATSSMPATCMVKLRYDSSKKRVGSVVGGNSTDQTINIASPTTSAGPGEDFGVVDQKAANVLAPLMERGLIRQEARVVKGSENPSILPLKILLFTPKGNIPTISQHLSGSSLYLEHPCIPYNPADHRDSPPYDNPHNPPPGGYHMRTNPSSSAPGRWNHSTTATGTSVEVQRSQVDEVFKSLMSGDDLDQTEAGLNVATQLYPHQKEALTFLLEREKELKAPKSRAASLWTTRKDSKGRTTWYNIVTQKETRREPTECKGAILADDMGLGKTISVVSLIARTLKSARAFGGASFHTPPPKPVPAAPAAPATPFTAAHFAGSVWGMPSVTPSSSNSKSSGTSTPTPAQDPNKDKAKSRTAVEDAQRAARLKTTSRATLIVSVEDAQRAARLKTTSRATLIVCPLSTVANWEDQFKDHWGGEVVIVGGSPGGQVLPAQPMPNGQPGFAPHAVLSGNPHTGAERIRVYVYHGPSRRPDPAYLADFDAVITTYSTLAVEYSRQVKSLEPIRAAQAQAKQEEDEEEEDDGDGSDSASSDGIEETDQYGEVISSSRKKVKKGVKRKKPGAMFTVGPEATSPLQSVNWFRIVLDEAHSIKEPTTIGSRACCDLIADRRLCLTGTPVQNKLDDVYALIKFIRLEPFDDKAVWTEYIGGPAKFGQPLGIARLQAIMKSITLRRTKETKKPDGTPILSLPTRRDELRLLQFEAEEKAVYDSYYTQSKAEFNQLSKTNQVMKNYVGILQKILRLRQICDHYELVKGKDEMTPLDYDAVLKAIVEEGLNLSRATAVFSVLRDSGTAQCVECQAELASAPPDAAEADALEADARRPGRKPKGVAGVKSQAGTRQNSPSGPVPVVTRCQHLYCIDCFRTSVCPGWPKVPPNTQRACSTCQSMLVPAVDAIQVQPDAAMSSEQLMAGSAPKQKRKEPRKKGGPLQSAKHSTKVKALIDDLMPFSRANPYSINYDPSSAEVQSVDKNGNVVDDAPTKSVVFSQWTSMLDKIEDALEEAAIRFSRLDGTMKREDRSRAMDSLKLDPSCEVLLVSLRAGGVGLNLTAARRVYLMDPYWNPAVENQAVDRIHRLGQTKPVTTIKLIIENTIEARLLEVQKRKIELANMTLGVQLSKADQAQRRLEELSVLFK</sequence>
<dbReference type="Gene3D" id="3.40.50.10810">
    <property type="entry name" value="Tandem AAA-ATPase domain"/>
    <property type="match status" value="3"/>
</dbReference>
<protein>
    <submittedName>
        <fullName evidence="7">Uncharacterized protein</fullName>
    </submittedName>
</protein>
<dbReference type="GO" id="GO:0016787">
    <property type="term" value="F:hydrolase activity"/>
    <property type="evidence" value="ECO:0007669"/>
    <property type="project" value="UniProtKB-KW"/>
</dbReference>
<dbReference type="Pfam" id="PF00271">
    <property type="entry name" value="Helicase_C"/>
    <property type="match status" value="1"/>
</dbReference>
<evidence type="ECO:0000259" key="5">
    <source>
        <dbReference type="PROSITE" id="PS51192"/>
    </source>
</evidence>
<name>A0A8H3H9L8_9AGAM</name>
<dbReference type="Proteomes" id="UP000663861">
    <property type="component" value="Unassembled WGS sequence"/>
</dbReference>
<feature type="compositionally biased region" description="Polar residues" evidence="4">
    <location>
        <begin position="30"/>
        <end position="44"/>
    </location>
</feature>
<dbReference type="GO" id="GO:0008094">
    <property type="term" value="F:ATP-dependent activity, acting on DNA"/>
    <property type="evidence" value="ECO:0007669"/>
    <property type="project" value="TreeGrafter"/>
</dbReference>
<gene>
    <name evidence="7" type="ORF">RDB_LOCUS135521</name>
</gene>
<feature type="region of interest" description="Disordered" evidence="4">
    <location>
        <begin position="131"/>
        <end position="161"/>
    </location>
</feature>
<feature type="region of interest" description="Disordered" evidence="4">
    <location>
        <begin position="322"/>
        <end position="366"/>
    </location>
</feature>
<feature type="compositionally biased region" description="Basic residues" evidence="4">
    <location>
        <begin position="1114"/>
        <end position="1124"/>
    </location>
</feature>
<proteinExistence type="predicted"/>
<feature type="compositionally biased region" description="Polar residues" evidence="4">
    <location>
        <begin position="345"/>
        <end position="366"/>
    </location>
</feature>
<dbReference type="InterPro" id="IPR014001">
    <property type="entry name" value="Helicase_ATP-bd"/>
</dbReference>
<feature type="region of interest" description="Disordered" evidence="4">
    <location>
        <begin position="526"/>
        <end position="566"/>
    </location>
</feature>
<dbReference type="PANTHER" id="PTHR45626">
    <property type="entry name" value="TRANSCRIPTION TERMINATION FACTOR 2-RELATED"/>
    <property type="match status" value="1"/>
</dbReference>
<feature type="domain" description="Helicase ATP-binding" evidence="5">
    <location>
        <begin position="595"/>
        <end position="834"/>
    </location>
</feature>
<dbReference type="EMBL" id="CAJMWY010003861">
    <property type="protein sequence ID" value="CAE6509658.1"/>
    <property type="molecule type" value="Genomic_DNA"/>
</dbReference>
<feature type="region of interest" description="Disordered" evidence="4">
    <location>
        <begin position="1"/>
        <end position="84"/>
    </location>
</feature>
<dbReference type="PROSITE" id="PS51192">
    <property type="entry name" value="HELICASE_ATP_BIND_1"/>
    <property type="match status" value="1"/>
</dbReference>
<dbReference type="InterPro" id="IPR027417">
    <property type="entry name" value="P-loop_NTPase"/>
</dbReference>
<dbReference type="PROSITE" id="PS51194">
    <property type="entry name" value="HELICASE_CTER"/>
    <property type="match status" value="1"/>
</dbReference>
<feature type="compositionally biased region" description="Polar residues" evidence="4">
    <location>
        <begin position="1034"/>
        <end position="1043"/>
    </location>
</feature>
<keyword evidence="1" id="KW-0547">Nucleotide-binding</keyword>
<comment type="caution">
    <text evidence="7">The sequence shown here is derived from an EMBL/GenBank/DDBJ whole genome shotgun (WGS) entry which is preliminary data.</text>
</comment>
<feature type="region of interest" description="Disordered" evidence="4">
    <location>
        <begin position="705"/>
        <end position="754"/>
    </location>
</feature>
<evidence type="ECO:0000256" key="1">
    <source>
        <dbReference type="ARBA" id="ARBA00022741"/>
    </source>
</evidence>
<feature type="compositionally biased region" description="Low complexity" evidence="4">
    <location>
        <begin position="142"/>
        <end position="152"/>
    </location>
</feature>
<dbReference type="InterPro" id="IPR049730">
    <property type="entry name" value="SNF2/RAD54-like_C"/>
</dbReference>
<dbReference type="GO" id="GO:0005634">
    <property type="term" value="C:nucleus"/>
    <property type="evidence" value="ECO:0007669"/>
    <property type="project" value="TreeGrafter"/>
</dbReference>
<dbReference type="InterPro" id="IPR000330">
    <property type="entry name" value="SNF2_N"/>
</dbReference>
<feature type="compositionally biased region" description="Low complexity" evidence="4">
    <location>
        <begin position="526"/>
        <end position="543"/>
    </location>
</feature>
<dbReference type="SUPFAM" id="SSF52540">
    <property type="entry name" value="P-loop containing nucleoside triphosphate hydrolases"/>
    <property type="match status" value="2"/>
</dbReference>
<feature type="compositionally biased region" description="Pro residues" evidence="4">
    <location>
        <begin position="330"/>
        <end position="339"/>
    </location>
</feature>
<feature type="region of interest" description="Disordered" evidence="4">
    <location>
        <begin position="1105"/>
        <end position="1134"/>
    </location>
</feature>
<dbReference type="Pfam" id="PF00176">
    <property type="entry name" value="SNF2-rel_dom"/>
    <property type="match status" value="2"/>
</dbReference>
<dbReference type="PANTHER" id="PTHR45626:SF52">
    <property type="entry name" value="SINGLE-STRANDED DNA-DEPENDENT ATPASE (EUROFUNG)"/>
    <property type="match status" value="1"/>
</dbReference>
<evidence type="ECO:0000256" key="4">
    <source>
        <dbReference type="SAM" id="MobiDB-lite"/>
    </source>
</evidence>
<keyword evidence="3" id="KW-0067">ATP-binding</keyword>
<dbReference type="SMART" id="SM00487">
    <property type="entry name" value="DEXDc"/>
    <property type="match status" value="1"/>
</dbReference>
<feature type="compositionally biased region" description="Polar residues" evidence="4">
    <location>
        <begin position="1"/>
        <end position="11"/>
    </location>
</feature>
<dbReference type="CDD" id="cd18008">
    <property type="entry name" value="DEXDc_SHPRH-like"/>
    <property type="match status" value="1"/>
</dbReference>
<evidence type="ECO:0000256" key="2">
    <source>
        <dbReference type="ARBA" id="ARBA00022801"/>
    </source>
</evidence>
<evidence type="ECO:0000256" key="3">
    <source>
        <dbReference type="ARBA" id="ARBA00022840"/>
    </source>
</evidence>
<feature type="compositionally biased region" description="Low complexity" evidence="4">
    <location>
        <begin position="63"/>
        <end position="84"/>
    </location>
</feature>
<accession>A0A8H3H9L8</accession>
<dbReference type="InterPro" id="IPR038718">
    <property type="entry name" value="SNF2-like_sf"/>
</dbReference>